<reference evidence="5" key="1">
    <citation type="submission" date="2016-10" db="EMBL/GenBank/DDBJ databases">
        <authorList>
            <person name="Benchimol M."/>
            <person name="Almeida L.G."/>
            <person name="Vasconcelos A.T."/>
            <person name="Perreira-Neves A."/>
            <person name="Rosa I.A."/>
            <person name="Tasca T."/>
            <person name="Bogo M.R."/>
            <person name="de Souza W."/>
        </authorList>
    </citation>
    <scope>NUCLEOTIDE SEQUENCE [LARGE SCALE GENOMIC DNA]</scope>
    <source>
        <strain evidence="5">K</strain>
    </source>
</reference>
<dbReference type="AlphaFoldDB" id="A0A1J4JK49"/>
<dbReference type="InterPro" id="IPR008937">
    <property type="entry name" value="Ras-like_GEF"/>
</dbReference>
<protein>
    <recommendedName>
        <fullName evidence="4">Ras-GEF domain-containing protein</fullName>
    </recommendedName>
</protein>
<dbReference type="GeneID" id="94829196"/>
<accession>A0A1J4JK49</accession>
<feature type="compositionally biased region" description="Low complexity" evidence="3">
    <location>
        <begin position="88"/>
        <end position="99"/>
    </location>
</feature>
<dbReference type="Gene3D" id="1.10.840.10">
    <property type="entry name" value="Ras guanine-nucleotide exchange factors catalytic domain"/>
    <property type="match status" value="1"/>
</dbReference>
<evidence type="ECO:0000256" key="2">
    <source>
        <dbReference type="PROSITE-ProRule" id="PRU00168"/>
    </source>
</evidence>
<dbReference type="VEuPathDB" id="TrichDB:TRFO_08776"/>
<dbReference type="SMART" id="SM00147">
    <property type="entry name" value="RasGEF"/>
    <property type="match status" value="1"/>
</dbReference>
<name>A0A1J4JK49_9EUKA</name>
<feature type="compositionally biased region" description="Polar residues" evidence="3">
    <location>
        <begin position="364"/>
        <end position="376"/>
    </location>
</feature>
<feature type="compositionally biased region" description="Polar residues" evidence="3">
    <location>
        <begin position="113"/>
        <end position="131"/>
    </location>
</feature>
<feature type="region of interest" description="Disordered" evidence="3">
    <location>
        <begin position="509"/>
        <end position="559"/>
    </location>
</feature>
<evidence type="ECO:0000259" key="4">
    <source>
        <dbReference type="PROSITE" id="PS50009"/>
    </source>
</evidence>
<dbReference type="InterPro" id="IPR023578">
    <property type="entry name" value="Ras_GEF_dom_sf"/>
</dbReference>
<dbReference type="GO" id="GO:0005085">
    <property type="term" value="F:guanyl-nucleotide exchange factor activity"/>
    <property type="evidence" value="ECO:0007669"/>
    <property type="project" value="UniProtKB-KW"/>
</dbReference>
<organism evidence="5 6">
    <name type="scientific">Tritrichomonas foetus</name>
    <dbReference type="NCBI Taxonomy" id="1144522"/>
    <lineage>
        <taxon>Eukaryota</taxon>
        <taxon>Metamonada</taxon>
        <taxon>Parabasalia</taxon>
        <taxon>Tritrichomonadida</taxon>
        <taxon>Tritrichomonadidae</taxon>
        <taxon>Tritrichomonas</taxon>
    </lineage>
</organism>
<dbReference type="GO" id="GO:0007264">
    <property type="term" value="P:small GTPase-mediated signal transduction"/>
    <property type="evidence" value="ECO:0007669"/>
    <property type="project" value="InterPro"/>
</dbReference>
<evidence type="ECO:0000256" key="1">
    <source>
        <dbReference type="ARBA" id="ARBA00022658"/>
    </source>
</evidence>
<feature type="compositionally biased region" description="Basic and acidic residues" evidence="3">
    <location>
        <begin position="251"/>
        <end position="275"/>
    </location>
</feature>
<feature type="region of interest" description="Disordered" evidence="3">
    <location>
        <begin position="1"/>
        <end position="150"/>
    </location>
</feature>
<evidence type="ECO:0000256" key="3">
    <source>
        <dbReference type="SAM" id="MobiDB-lite"/>
    </source>
</evidence>
<feature type="domain" description="Ras-GEF" evidence="4">
    <location>
        <begin position="895"/>
        <end position="1122"/>
    </location>
</feature>
<dbReference type="RefSeq" id="XP_068351896.1">
    <property type="nucleotide sequence ID" value="XM_068494492.1"/>
</dbReference>
<dbReference type="EMBL" id="MLAK01001038">
    <property type="protein sequence ID" value="OHS98759.1"/>
    <property type="molecule type" value="Genomic_DNA"/>
</dbReference>
<feature type="compositionally biased region" description="Polar residues" evidence="3">
    <location>
        <begin position="292"/>
        <end position="315"/>
    </location>
</feature>
<comment type="caution">
    <text evidence="5">The sequence shown here is derived from an EMBL/GenBank/DDBJ whole genome shotgun (WGS) entry which is preliminary data.</text>
</comment>
<dbReference type="InterPro" id="IPR036964">
    <property type="entry name" value="RASGEF_cat_dom_sf"/>
</dbReference>
<proteinExistence type="predicted"/>
<feature type="region of interest" description="Disordered" evidence="3">
    <location>
        <begin position="339"/>
        <end position="397"/>
    </location>
</feature>
<dbReference type="OrthoDB" id="546434at2759"/>
<gene>
    <name evidence="5" type="ORF">TRFO_08776</name>
</gene>
<dbReference type="PROSITE" id="PS50009">
    <property type="entry name" value="RASGEF_CAT"/>
    <property type="match status" value="1"/>
</dbReference>
<feature type="compositionally biased region" description="Pro residues" evidence="3">
    <location>
        <begin position="510"/>
        <end position="522"/>
    </location>
</feature>
<feature type="compositionally biased region" description="Acidic residues" evidence="3">
    <location>
        <begin position="537"/>
        <end position="547"/>
    </location>
</feature>
<sequence>MTDTADSVDLSESASGLNSTINDEDDQFYVDSSEAPQETTRKRRTKKKIRKKISTNDESDPRNLSNKTSAPRNTSLNVKTCTNTQGISTNENTNNTRSNSAEKKIILKKRISSAEQNASSNVQRKSSSDAVNNPGSNTNNIPNNSHNSNRHSAIIKASPNIGENNNNSNDDIRRKSQIVVNKNILKLNHNYQNSPQNNNQHITNNNQHITNNNQHINHNNNQHINHNNNQHINHNNNHNNNHNHNNNQNNENKKDVQKEIRIQNDTKTELLKEKNTQGLPLSHTESVKMPHRSNSQANMSSQERQISKSDQSSPSRKLVKKESNSYGDINLVAAINFESDKNEENMENPPQPKSSPGIPRKPSNDSLNKAATNFSPTPKPIKDNVLTDGNIPKLPNIRHGRQESIPVKYEPQDLLKAPISNRSIERSPPDNKVMMPTASSIASMQKANRLSSIKVKPAIQLSLSDSQSIVCYYANNIDPPPTGPLIAEFNNQSIDPHYLYTQEKVRINPIPLPPRAGKPPLPGKIAKGSAQSQFTESDNDSSEEDNAEFNNETLNRKNMPQKVFNNFADQYRQNPEETKQALNTFNVIPSNLHRMSSLATLSLNLIEDDAPHEESAFTGCLLGNGEDYESSPSGISPLLINDKHDHGVGISEKSRRRQIHINRNVSLYDVNENPINQTNPDFKDLMNQMNKEVAARNIQIGNEVSEYIDFNLTTLFRPDKSKITTFVQDGQTYVETISIDSFNDFKFGSDISGNDQDVLHIIAWHNLGLKPSFFASKIHSFASSIKNGNTINIDLVKSIIQYIIWWLCLFPNDFYGKDYCSSKTSDALNIILNLNIPETSKKSVVANKVCFLRACINGLKNKETSLDYFNMPVPTPTLTQNSNYATMRLMDLKLEPSVIAKHFTYIELEIFRKLQRSELVDLGWMKKEKEIYSPNFSNLLDRFNSTSVFIATSIMVDGAKNRAAKIAYWIKVMEEAKKIRNYMLLFEIDAALSCYPVNRLEATWKLVGKRQISTFNSLHSITNPTHKAIIKYKKDCSQYPEKTLPFIGPFLTDLIYLKEGNKDTRPLPDGTEGYNMKMQKAYADIIEFIFQDWGSKMKFQLDGLILEHCRQLSERKKSTDDLLIHSKIFEAARPGENI</sequence>
<keyword evidence="1 2" id="KW-0344">Guanine-nucleotide releasing factor</keyword>
<keyword evidence="6" id="KW-1185">Reference proteome</keyword>
<feature type="region of interest" description="Disordered" evidence="3">
    <location>
        <begin position="189"/>
        <end position="324"/>
    </location>
</feature>
<feature type="compositionally biased region" description="Low complexity" evidence="3">
    <location>
        <begin position="132"/>
        <end position="150"/>
    </location>
</feature>
<feature type="compositionally biased region" description="Basic residues" evidence="3">
    <location>
        <begin position="41"/>
        <end position="53"/>
    </location>
</feature>
<evidence type="ECO:0000313" key="5">
    <source>
        <dbReference type="EMBL" id="OHS98759.1"/>
    </source>
</evidence>
<dbReference type="SUPFAM" id="SSF48366">
    <property type="entry name" value="Ras GEF"/>
    <property type="match status" value="1"/>
</dbReference>
<dbReference type="Pfam" id="PF00617">
    <property type="entry name" value="RasGEF"/>
    <property type="match status" value="1"/>
</dbReference>
<feature type="compositionally biased region" description="Polar residues" evidence="3">
    <location>
        <begin position="62"/>
        <end position="87"/>
    </location>
</feature>
<dbReference type="PANTHER" id="PTHR23113:SF365">
    <property type="entry name" value="RAS-GEF DOMAIN-CONTAINING PROTEIN"/>
    <property type="match status" value="1"/>
</dbReference>
<dbReference type="Proteomes" id="UP000179807">
    <property type="component" value="Unassembled WGS sequence"/>
</dbReference>
<dbReference type="InterPro" id="IPR001895">
    <property type="entry name" value="RASGEF_cat_dom"/>
</dbReference>
<feature type="compositionally biased region" description="Low complexity" evidence="3">
    <location>
        <begin position="189"/>
        <end position="250"/>
    </location>
</feature>
<feature type="compositionally biased region" description="Polar residues" evidence="3">
    <location>
        <begin position="548"/>
        <end position="559"/>
    </location>
</feature>
<dbReference type="PANTHER" id="PTHR23113">
    <property type="entry name" value="GUANINE NUCLEOTIDE EXCHANGE FACTOR"/>
    <property type="match status" value="1"/>
</dbReference>
<evidence type="ECO:0000313" key="6">
    <source>
        <dbReference type="Proteomes" id="UP000179807"/>
    </source>
</evidence>
<feature type="compositionally biased region" description="Polar residues" evidence="3">
    <location>
        <begin position="1"/>
        <end position="21"/>
    </location>
</feature>